<dbReference type="SUPFAM" id="SSF52402">
    <property type="entry name" value="Adenine nucleotide alpha hydrolases-like"/>
    <property type="match status" value="1"/>
</dbReference>
<name>A0A0H2ZAK0_PSEAB</name>
<evidence type="ECO:0000259" key="1">
    <source>
        <dbReference type="Pfam" id="PF01507"/>
    </source>
</evidence>
<dbReference type="HOGENOM" id="CLU_036373_0_0_6"/>
<dbReference type="Pfam" id="PF11922">
    <property type="entry name" value="DUF3440"/>
    <property type="match status" value="1"/>
</dbReference>
<dbReference type="RefSeq" id="WP_003139581.1">
    <property type="nucleotide sequence ID" value="NC_008463.1"/>
</dbReference>
<dbReference type="InterPro" id="IPR002500">
    <property type="entry name" value="PAPS_reduct_dom"/>
</dbReference>
<dbReference type="KEGG" id="pau:PA14_37070"/>
<protein>
    <submittedName>
        <fullName evidence="2">Putative phosphoadenosine phosphosulfate sulfotransferase</fullName>
    </submittedName>
</protein>
<accession>A0A0H2ZAK0</accession>
<dbReference type="Pfam" id="PF01507">
    <property type="entry name" value="PAPS_reduct"/>
    <property type="match status" value="2"/>
</dbReference>
<sequence>MAGKHYQDADVHAATLSRLRLVFRNFERVCVAFSGGKDSSVTLQLALDVARELGRSPVDVLFIDLEGQYQATIDHVSEMLGRPDVRPWWVCLPLNLRNASSLEEPYWCCWEPGAEADWVRPLPKQRGVISDPAFFPFYRYRMEFEEFVAGFNAWLAREEPTAFLVGIRSDESLNRYLAVKRRSRAKQCAWTPPGGSAPLAWSARDRANPQAVSFFPIYDWRFEDLWRCVADHGYAYNRLYDQMYRAGVPFSQMRICQPYGDDQRKGLDLFHRIEPRTWFKVVRRVAGANYGARYCRQRFLGYRGGLGLPPSFGTWREYSQFLLRSMPPPLRGIYQRRIERFILWWKQHDYPLAIWPDAGIPALENRRKQPSWRRIALSLLKQDMARSLSFGFSQTDIDRLVPGREKRS</sequence>
<reference evidence="2 3" key="1">
    <citation type="journal article" date="2006" name="Genome Biol.">
        <title>Genomic analysis reveals that Pseudomonas aeruginosa virulence is combinatorial.</title>
        <authorList>
            <person name="Lee D.G."/>
            <person name="Urbach J.M."/>
            <person name="Wu G."/>
            <person name="Liberati N.T."/>
            <person name="Feinbaum R.L."/>
            <person name="Miyata S."/>
            <person name="Diggins L.T."/>
            <person name="He J."/>
            <person name="Saucier M."/>
            <person name="Deziel E."/>
            <person name="Friedman L."/>
            <person name="Li L."/>
            <person name="Grills G."/>
            <person name="Montgomery K."/>
            <person name="Kucherlapati R."/>
            <person name="Rahme L.G."/>
            <person name="Ausubel F.M."/>
        </authorList>
    </citation>
    <scope>NUCLEOTIDE SEQUENCE [LARGE SCALE GENOMIC DNA]</scope>
    <source>
        <strain evidence="2 3">UCBPP-PA14</strain>
    </source>
</reference>
<dbReference type="CDD" id="cd23947">
    <property type="entry name" value="PAPS_reductase-like_YbdN"/>
    <property type="match status" value="1"/>
</dbReference>
<gene>
    <name evidence="2" type="ordered locus">PA14_37070</name>
</gene>
<dbReference type="AlphaFoldDB" id="A0A0H2ZAK0"/>
<dbReference type="PANTHER" id="PTHR30083">
    <property type="entry name" value="TRANSCRIPTIONAL REGULATOR-RELATED"/>
    <property type="match status" value="1"/>
</dbReference>
<dbReference type="InterPro" id="IPR021845">
    <property type="entry name" value="DUF3440"/>
</dbReference>
<feature type="domain" description="Phosphoadenosine phosphosulphate reductase" evidence="1">
    <location>
        <begin position="160"/>
        <end position="245"/>
    </location>
</feature>
<dbReference type="BioCyc" id="PAER208963:G1G74-3117-MONOMER"/>
<dbReference type="InterPro" id="IPR014729">
    <property type="entry name" value="Rossmann-like_a/b/a_fold"/>
</dbReference>
<keyword evidence="2" id="KW-0808">Transferase</keyword>
<dbReference type="Gene3D" id="3.40.50.620">
    <property type="entry name" value="HUPs"/>
    <property type="match status" value="1"/>
</dbReference>
<dbReference type="GO" id="GO:0071453">
    <property type="term" value="P:cellular response to oxygen levels"/>
    <property type="evidence" value="ECO:0007669"/>
    <property type="project" value="TreeGrafter"/>
</dbReference>
<dbReference type="EMBL" id="CP000438">
    <property type="protein sequence ID" value="ABJ11303.1"/>
    <property type="molecule type" value="Genomic_DNA"/>
</dbReference>
<dbReference type="GO" id="GO:0016740">
    <property type="term" value="F:transferase activity"/>
    <property type="evidence" value="ECO:0007669"/>
    <property type="project" value="UniProtKB-KW"/>
</dbReference>
<evidence type="ECO:0000313" key="2">
    <source>
        <dbReference type="EMBL" id="ABJ11303.1"/>
    </source>
</evidence>
<dbReference type="Proteomes" id="UP000000653">
    <property type="component" value="Chromosome"/>
</dbReference>
<feature type="domain" description="Phosphoadenosine phosphosulphate reductase" evidence="1">
    <location>
        <begin position="29"/>
        <end position="81"/>
    </location>
</feature>
<proteinExistence type="predicted"/>
<organism evidence="2 3">
    <name type="scientific">Pseudomonas aeruginosa (strain UCBPP-PA14)</name>
    <dbReference type="NCBI Taxonomy" id="208963"/>
    <lineage>
        <taxon>Bacteria</taxon>
        <taxon>Pseudomonadati</taxon>
        <taxon>Pseudomonadota</taxon>
        <taxon>Gammaproteobacteria</taxon>
        <taxon>Pseudomonadales</taxon>
        <taxon>Pseudomonadaceae</taxon>
        <taxon>Pseudomonas</taxon>
    </lineage>
</organism>
<dbReference type="PANTHER" id="PTHR30083:SF0">
    <property type="entry name" value="3'-PHOSPHOADENOSINE 5'-PHOSPHOSULFATE SULFOTRANSFERASE (PAPS REDUCTASE)_FAD SYNTHETASE"/>
    <property type="match status" value="1"/>
</dbReference>
<evidence type="ECO:0000313" key="3">
    <source>
        <dbReference type="Proteomes" id="UP000000653"/>
    </source>
</evidence>